<feature type="coiled-coil region" evidence="1">
    <location>
        <begin position="450"/>
        <end position="504"/>
    </location>
</feature>
<dbReference type="Proteomes" id="UP001583172">
    <property type="component" value="Unassembled WGS sequence"/>
</dbReference>
<dbReference type="PANTHER" id="PTHR18947">
    <property type="entry name" value="HOOK PROTEINS"/>
    <property type="match status" value="1"/>
</dbReference>
<feature type="coiled-coil region" evidence="1">
    <location>
        <begin position="534"/>
        <end position="568"/>
    </location>
</feature>
<proteinExistence type="predicted"/>
<feature type="region of interest" description="Disordered" evidence="2">
    <location>
        <begin position="633"/>
        <end position="657"/>
    </location>
</feature>
<name>A0ABR3V5C1_HUMIN</name>
<evidence type="ECO:0000313" key="3">
    <source>
        <dbReference type="EMBL" id="KAL1836962.1"/>
    </source>
</evidence>
<dbReference type="SUPFAM" id="SSF116907">
    <property type="entry name" value="Hook domain"/>
    <property type="match status" value="1"/>
</dbReference>
<feature type="coiled-coil region" evidence="1">
    <location>
        <begin position="187"/>
        <end position="416"/>
    </location>
</feature>
<keyword evidence="4" id="KW-1185">Reference proteome</keyword>
<comment type="caution">
    <text evidence="3">The sequence shown here is derived from an EMBL/GenBank/DDBJ whole genome shotgun (WGS) entry which is preliminary data.</text>
</comment>
<reference evidence="3 4" key="1">
    <citation type="journal article" date="2024" name="Commun. Biol.">
        <title>Comparative genomic analysis of thermophilic fungi reveals convergent evolutionary adaptations and gene losses.</title>
        <authorList>
            <person name="Steindorff A.S."/>
            <person name="Aguilar-Pontes M.V."/>
            <person name="Robinson A.J."/>
            <person name="Andreopoulos B."/>
            <person name="LaButti K."/>
            <person name="Kuo A."/>
            <person name="Mondo S."/>
            <person name="Riley R."/>
            <person name="Otillar R."/>
            <person name="Haridas S."/>
            <person name="Lipzen A."/>
            <person name="Grimwood J."/>
            <person name="Schmutz J."/>
            <person name="Clum A."/>
            <person name="Reid I.D."/>
            <person name="Moisan M.C."/>
            <person name="Butler G."/>
            <person name="Nguyen T.T.M."/>
            <person name="Dewar K."/>
            <person name="Conant G."/>
            <person name="Drula E."/>
            <person name="Henrissat B."/>
            <person name="Hansel C."/>
            <person name="Singer S."/>
            <person name="Hutchinson M.I."/>
            <person name="de Vries R.P."/>
            <person name="Natvig D.O."/>
            <person name="Powell A.J."/>
            <person name="Tsang A."/>
            <person name="Grigoriev I.V."/>
        </authorList>
    </citation>
    <scope>NUCLEOTIDE SEQUENCE [LARGE SCALE GENOMIC DNA]</scope>
    <source>
        <strain evidence="3 4">CBS 620.91</strain>
    </source>
</reference>
<evidence type="ECO:0000256" key="2">
    <source>
        <dbReference type="SAM" id="MobiDB-lite"/>
    </source>
</evidence>
<keyword evidence="1" id="KW-0175">Coiled coil</keyword>
<dbReference type="Gene3D" id="1.10.418.10">
    <property type="entry name" value="Calponin-like domain"/>
    <property type="match status" value="1"/>
</dbReference>
<dbReference type="PANTHER" id="PTHR18947:SF28">
    <property type="entry name" value="GIRDIN, ISOFORM A"/>
    <property type="match status" value="1"/>
</dbReference>
<dbReference type="EMBL" id="JAZGSY010000345">
    <property type="protein sequence ID" value="KAL1836962.1"/>
    <property type="molecule type" value="Genomic_DNA"/>
</dbReference>
<accession>A0ABR3V5C1</accession>
<evidence type="ECO:0008006" key="5">
    <source>
        <dbReference type="Google" id="ProtNLM"/>
    </source>
</evidence>
<feature type="compositionally biased region" description="Basic and acidic residues" evidence="2">
    <location>
        <begin position="645"/>
        <end position="657"/>
    </location>
</feature>
<dbReference type="CDD" id="cd22211">
    <property type="entry name" value="HkD_SF"/>
    <property type="match status" value="1"/>
</dbReference>
<dbReference type="InterPro" id="IPR036872">
    <property type="entry name" value="CH_dom_sf"/>
</dbReference>
<gene>
    <name evidence="3" type="ORF">VTJ49DRAFT_4441</name>
</gene>
<sequence>MATHYSQATQAALLKWANTFDTGHKAETLQDFRDGIIFGQILEQMLAPEFNTSSLILNPQADHDFRQNLETVYRGLARFLRTDNPLLAPSPSEFRAIAENPTDNALCEFLSAFLTAACMGSLSRTYVPNILTLDSQTQAEIAKIINMKTELRDEREKAGGGPQDDPDVVDDIDIHAFRDPELMAEELEQMKAKVDILKKQNADLQSRLDKLLDTREAMLQDLRLAQDELTTLKRARGSDAASAIRDLRNEIREKMAEIDRLEDLLEKEMNRSKRLEKENETLRAKAERLKDLEDKVTVLEHETKQQQQLIKGLENYKKKAQDLTAIQQRNRILDEQILQLEQELKNYDEVKAQNRRLQKEIEEKVKVLATNEQEIIFTLQSKNALHDANEELRRRIDYLESKRAMDENTIKELQEQLHMGDIPPPGSESPGITPSKFSLEQELETTSDPAMALRLEVQRLKTENSVLRNNVAVASENERLRAELDLANQKVEHYRLQCNDALEKYAVTQEQLNALASHATGEGDAAFVKMRNDLLAATKDVDALRKRIQELEREVADGERELIRLRTDLDAMGQEQTAALASLKSSDEFISESLRTELEATRKQLSQRVFELDEMKEQLMSALVSKEKIQRKLDDAVGQQPGAGAHDETQTKGRKEDAEKIEKLKAALRQKIEQLEKAEQEKYDLQRRLKLAENGGAFAAYKASTEQTIKNLQRENAMITTAWYDLTGRLQSNHVVLQRRQDAMRSWLPRQRQLVMNATPRRRRAGGLFWFMARLAWAWASTGMQELSLAPGLWSPGVRVHMPPPSSNSRNTTI</sequence>
<evidence type="ECO:0000256" key="1">
    <source>
        <dbReference type="SAM" id="Coils"/>
    </source>
</evidence>
<protein>
    <recommendedName>
        <fullName evidence="5">Calponin-homology (CH) domain-containing protein</fullName>
    </recommendedName>
</protein>
<evidence type="ECO:0000313" key="4">
    <source>
        <dbReference type="Proteomes" id="UP001583172"/>
    </source>
</evidence>
<organism evidence="3 4">
    <name type="scientific">Humicola insolens</name>
    <name type="common">Soft-rot fungus</name>
    <dbReference type="NCBI Taxonomy" id="85995"/>
    <lineage>
        <taxon>Eukaryota</taxon>
        <taxon>Fungi</taxon>
        <taxon>Dikarya</taxon>
        <taxon>Ascomycota</taxon>
        <taxon>Pezizomycotina</taxon>
        <taxon>Sordariomycetes</taxon>
        <taxon>Sordariomycetidae</taxon>
        <taxon>Sordariales</taxon>
        <taxon>Chaetomiaceae</taxon>
        <taxon>Mycothermus</taxon>
    </lineage>
</organism>